<sequence>MANGARDARREAFLNRVAARLGKPRGRRVVRPDFGPLPPQAEEQLATPAARAAAFCRALEALQGHASRVADPSELADAVRAIVRRHGVRQAVLWDAAHPALEQVEAALGASGVTVRRWPDGGTVYAEACELGVVVAEMAVAQTGSVVLPARGGQGRSVSLLPPVLLVLVDEERVVGTLTDALRAIGQRARSGDLPACVNLVTGPSRSADIEMDLSIGVHGPGAVYAVVMNGSASREADGR</sequence>
<reference evidence="2" key="1">
    <citation type="journal article" date="2014" name="Int. J. Syst. Evol. Microbiol.">
        <title>Complete genome sequence of Corynebacterium casei LMG S-19264T (=DSM 44701T), isolated from a smear-ripened cheese.</title>
        <authorList>
            <consortium name="US DOE Joint Genome Institute (JGI-PGF)"/>
            <person name="Walter F."/>
            <person name="Albersmeier A."/>
            <person name="Kalinowski J."/>
            <person name="Ruckert C."/>
        </authorList>
    </citation>
    <scope>NUCLEOTIDE SEQUENCE</scope>
    <source>
        <strain evidence="2">JCM 14719</strain>
    </source>
</reference>
<dbReference type="AlphaFoldDB" id="A0A8J3BCU5"/>
<evidence type="ECO:0000313" key="2">
    <source>
        <dbReference type="EMBL" id="GGJ97651.1"/>
    </source>
</evidence>
<name>A0A8J3BCU5_9BACI</name>
<dbReference type="PANTHER" id="PTHR43682">
    <property type="entry name" value="LACTATE UTILIZATION PROTEIN C"/>
    <property type="match status" value="1"/>
</dbReference>
<comment type="caution">
    <text evidence="2">The sequence shown here is derived from an EMBL/GenBank/DDBJ whole genome shotgun (WGS) entry which is preliminary data.</text>
</comment>
<evidence type="ECO:0000313" key="3">
    <source>
        <dbReference type="Proteomes" id="UP000637720"/>
    </source>
</evidence>
<dbReference type="EMBL" id="BMOF01000013">
    <property type="protein sequence ID" value="GGJ97651.1"/>
    <property type="molecule type" value="Genomic_DNA"/>
</dbReference>
<dbReference type="InterPro" id="IPR037171">
    <property type="entry name" value="NagB/RpiA_transferase-like"/>
</dbReference>
<accession>A0A8J3BCU5</accession>
<protein>
    <submittedName>
        <fullName evidence="2">Lactate utilization protein C</fullName>
    </submittedName>
</protein>
<dbReference type="RefSeq" id="WP_188816925.1">
    <property type="nucleotide sequence ID" value="NZ_BMOF01000013.1"/>
</dbReference>
<reference evidence="2" key="2">
    <citation type="submission" date="2020-09" db="EMBL/GenBank/DDBJ databases">
        <authorList>
            <person name="Sun Q."/>
            <person name="Ohkuma M."/>
        </authorList>
    </citation>
    <scope>NUCLEOTIDE SEQUENCE</scope>
    <source>
        <strain evidence="2">JCM 14719</strain>
    </source>
</reference>
<dbReference type="Proteomes" id="UP000637720">
    <property type="component" value="Unassembled WGS sequence"/>
</dbReference>
<proteinExistence type="predicted"/>
<dbReference type="PANTHER" id="PTHR43682:SF1">
    <property type="entry name" value="LACTATE UTILIZATION PROTEIN C"/>
    <property type="match status" value="1"/>
</dbReference>
<dbReference type="InterPro" id="IPR003741">
    <property type="entry name" value="LUD_dom"/>
</dbReference>
<dbReference type="Pfam" id="PF02589">
    <property type="entry name" value="LUD_dom"/>
    <property type="match status" value="1"/>
</dbReference>
<organism evidence="2 3">
    <name type="scientific">Calditerricola satsumensis</name>
    <dbReference type="NCBI Taxonomy" id="373054"/>
    <lineage>
        <taxon>Bacteria</taxon>
        <taxon>Bacillati</taxon>
        <taxon>Bacillota</taxon>
        <taxon>Bacilli</taxon>
        <taxon>Bacillales</taxon>
        <taxon>Bacillaceae</taxon>
        <taxon>Calditerricola</taxon>
    </lineage>
</organism>
<keyword evidence="3" id="KW-1185">Reference proteome</keyword>
<evidence type="ECO:0000259" key="1">
    <source>
        <dbReference type="Pfam" id="PF02589"/>
    </source>
</evidence>
<gene>
    <name evidence="2" type="primary">lutC</name>
    <name evidence="2" type="ORF">GCM10007043_09390</name>
</gene>
<dbReference type="Gene3D" id="3.40.50.10420">
    <property type="entry name" value="NagB/RpiA/CoA transferase-like"/>
    <property type="match status" value="1"/>
</dbReference>
<dbReference type="SUPFAM" id="SSF100950">
    <property type="entry name" value="NagB/RpiA/CoA transferase-like"/>
    <property type="match status" value="1"/>
</dbReference>
<dbReference type="InterPro" id="IPR024185">
    <property type="entry name" value="FTHF_cligase-like_sf"/>
</dbReference>
<feature type="domain" description="LUD" evidence="1">
    <location>
        <begin position="55"/>
        <end position="228"/>
    </location>
</feature>